<feature type="compositionally biased region" description="Pro residues" evidence="1">
    <location>
        <begin position="159"/>
        <end position="173"/>
    </location>
</feature>
<sequence length="470" mass="48243">EHLCRRYVGSQETGRLLQKSYKGCGSFRGRGPWSAFASLDRSYRPMAANKCCAASASHLIGTAARDQANGHVSLANAIAHLNTVSAGVSVEPADYNWGIPSLLQQQALCSQVLQLAFMCTLPQMQYAHLSACPSLPAGRAAIFPNFLPPFPGFMPPVAAPSPAPSPSPAPCSPAAPQISGQQAQAKLTAARPEAPSSKAGKNLTPSKKPGAGSKSKVSKNALVGNNTLPVASAGVVPKAESDIELEDICRLLGDDAFLEHLQDDVLSEGSNGSSSTSDDRILSKNNSNCCLSGSVNNDGTLFAANNFASAFDVDMDDPIPTAAASDCKPAPAIPPSSKTSSGDLNNLVAASAPRSTRASRSAARDAAKDAAAAAAVVSPAKVTLKVAKGGVQKGVSSKPSKSQAAVAAAVVAVTTAAAVAPTDPQPHPEDCTLTAADLSRLLGEDDNRIPDGWDLDLDFENPFSCSISAF</sequence>
<reference evidence="2" key="1">
    <citation type="journal article" date="2021" name="Proc. Natl. Acad. Sci. U.S.A.">
        <title>Three genomes in the algal genus Volvox reveal the fate of a haploid sex-determining region after a transition to homothallism.</title>
        <authorList>
            <person name="Yamamoto K."/>
            <person name="Hamaji T."/>
            <person name="Kawai-Toyooka H."/>
            <person name="Matsuzaki R."/>
            <person name="Takahashi F."/>
            <person name="Nishimura Y."/>
            <person name="Kawachi M."/>
            <person name="Noguchi H."/>
            <person name="Minakuchi Y."/>
            <person name="Umen J.G."/>
            <person name="Toyoda A."/>
            <person name="Nozaki H."/>
        </authorList>
    </citation>
    <scope>NUCLEOTIDE SEQUENCE</scope>
    <source>
        <strain evidence="2">NIES-3786</strain>
    </source>
</reference>
<feature type="compositionally biased region" description="Low complexity" evidence="1">
    <location>
        <begin position="205"/>
        <end position="219"/>
    </location>
</feature>
<evidence type="ECO:0000256" key="1">
    <source>
        <dbReference type="SAM" id="MobiDB-lite"/>
    </source>
</evidence>
<proteinExistence type="predicted"/>
<gene>
    <name evidence="2" type="ORF">Vretifemale_4694</name>
</gene>
<organism evidence="2 3">
    <name type="scientific">Volvox reticuliferus</name>
    <dbReference type="NCBI Taxonomy" id="1737510"/>
    <lineage>
        <taxon>Eukaryota</taxon>
        <taxon>Viridiplantae</taxon>
        <taxon>Chlorophyta</taxon>
        <taxon>core chlorophytes</taxon>
        <taxon>Chlorophyceae</taxon>
        <taxon>CS clade</taxon>
        <taxon>Chlamydomonadales</taxon>
        <taxon>Volvocaceae</taxon>
        <taxon>Volvox</taxon>
    </lineage>
</organism>
<comment type="caution">
    <text evidence="2">The sequence shown here is derived from an EMBL/GenBank/DDBJ whole genome shotgun (WGS) entry which is preliminary data.</text>
</comment>
<dbReference type="AlphaFoldDB" id="A0A8J4G414"/>
<name>A0A8J4G414_9CHLO</name>
<dbReference type="OrthoDB" id="843225at2759"/>
<evidence type="ECO:0000313" key="2">
    <source>
        <dbReference type="EMBL" id="GIL74785.1"/>
    </source>
</evidence>
<feature type="non-terminal residue" evidence="2">
    <location>
        <position position="470"/>
    </location>
</feature>
<evidence type="ECO:0000313" key="3">
    <source>
        <dbReference type="Proteomes" id="UP000747110"/>
    </source>
</evidence>
<feature type="region of interest" description="Disordered" evidence="1">
    <location>
        <begin position="322"/>
        <end position="345"/>
    </location>
</feature>
<protein>
    <submittedName>
        <fullName evidence="2">Uncharacterized protein</fullName>
    </submittedName>
</protein>
<dbReference type="EMBL" id="BNCP01000006">
    <property type="protein sequence ID" value="GIL74785.1"/>
    <property type="molecule type" value="Genomic_DNA"/>
</dbReference>
<dbReference type="Proteomes" id="UP000747110">
    <property type="component" value="Unassembled WGS sequence"/>
</dbReference>
<keyword evidence="3" id="KW-1185">Reference proteome</keyword>
<feature type="region of interest" description="Disordered" evidence="1">
    <location>
        <begin position="159"/>
        <end position="220"/>
    </location>
</feature>
<accession>A0A8J4G414</accession>